<dbReference type="RefSeq" id="XP_017993899.1">
    <property type="nucleotide sequence ID" value="XM_018138019.1"/>
</dbReference>
<feature type="compositionally biased region" description="Basic and acidic residues" evidence="2">
    <location>
        <begin position="14"/>
        <end position="25"/>
    </location>
</feature>
<evidence type="ECO:0000313" key="5">
    <source>
        <dbReference type="Proteomes" id="UP000037751"/>
    </source>
</evidence>
<dbReference type="Proteomes" id="UP000037751">
    <property type="component" value="Unassembled WGS sequence"/>
</dbReference>
<dbReference type="InterPro" id="IPR009269">
    <property type="entry name" value="NKAP_C"/>
</dbReference>
<feature type="compositionally biased region" description="Polar residues" evidence="2">
    <location>
        <begin position="1"/>
        <end position="12"/>
    </location>
</feature>
<feature type="compositionally biased region" description="Basic residues" evidence="2">
    <location>
        <begin position="70"/>
        <end position="84"/>
    </location>
</feature>
<dbReference type="Pfam" id="PF06047">
    <property type="entry name" value="Nkap_C"/>
    <property type="match status" value="1"/>
</dbReference>
<dbReference type="EMBL" id="LGAV01000001">
    <property type="protein sequence ID" value="KOS16267.1"/>
    <property type="molecule type" value="Genomic_DNA"/>
</dbReference>
<gene>
    <name evidence="4" type="ORF">Malapachy_3551</name>
</gene>
<evidence type="ECO:0000259" key="3">
    <source>
        <dbReference type="Pfam" id="PF06047"/>
    </source>
</evidence>
<dbReference type="GeneID" id="28729895"/>
<dbReference type="GO" id="GO:0005634">
    <property type="term" value="C:nucleus"/>
    <property type="evidence" value="ECO:0007669"/>
    <property type="project" value="TreeGrafter"/>
</dbReference>
<dbReference type="PANTHER" id="PTHR13087:SF0">
    <property type="entry name" value="NFKB ACTIVATING PROTEIN LIKE"/>
    <property type="match status" value="1"/>
</dbReference>
<proteinExistence type="inferred from homology"/>
<dbReference type="VEuPathDB" id="FungiDB:Malapachy_3551"/>
<feature type="compositionally biased region" description="Basic residues" evidence="2">
    <location>
        <begin position="48"/>
        <end position="62"/>
    </location>
</feature>
<comment type="caution">
    <text evidence="4">The sequence shown here is derived from an EMBL/GenBank/DDBJ whole genome shotgun (WGS) entry which is preliminary data.</text>
</comment>
<protein>
    <recommendedName>
        <fullName evidence="3">NF-kappa-B-activating protein C-terminal domain-containing protein</fullName>
    </recommendedName>
</protein>
<dbReference type="InterPro" id="IPR040466">
    <property type="entry name" value="NKAP"/>
</dbReference>
<evidence type="ECO:0000256" key="2">
    <source>
        <dbReference type="SAM" id="MobiDB-lite"/>
    </source>
</evidence>
<dbReference type="AlphaFoldDB" id="A0A0M8MT74"/>
<dbReference type="GO" id="GO:0010468">
    <property type="term" value="P:regulation of gene expression"/>
    <property type="evidence" value="ECO:0007669"/>
    <property type="project" value="TreeGrafter"/>
</dbReference>
<keyword evidence="5" id="KW-1185">Reference proteome</keyword>
<organism evidence="4 5">
    <name type="scientific">Malassezia pachydermatis</name>
    <dbReference type="NCBI Taxonomy" id="77020"/>
    <lineage>
        <taxon>Eukaryota</taxon>
        <taxon>Fungi</taxon>
        <taxon>Dikarya</taxon>
        <taxon>Basidiomycota</taxon>
        <taxon>Ustilaginomycotina</taxon>
        <taxon>Malasseziomycetes</taxon>
        <taxon>Malasseziales</taxon>
        <taxon>Malasseziaceae</taxon>
        <taxon>Malassezia</taxon>
    </lineage>
</organism>
<reference evidence="4 5" key="1">
    <citation type="submission" date="2015-07" db="EMBL/GenBank/DDBJ databases">
        <title>Draft Genome Sequence of Malassezia furfur CBS1878 and Malassezia pachydermatis CBS1879.</title>
        <authorList>
            <person name="Triana S."/>
            <person name="Ohm R."/>
            <person name="Gonzalez A."/>
            <person name="DeCock H."/>
            <person name="Restrepo S."/>
            <person name="Celis A."/>
        </authorList>
    </citation>
    <scope>NUCLEOTIDE SEQUENCE [LARGE SCALE GENOMIC DNA]</scope>
    <source>
        <strain evidence="4 5">CBS 1879</strain>
    </source>
</reference>
<dbReference type="STRING" id="77020.A0A0M8MT74"/>
<name>A0A0M8MT74_9BASI</name>
<feature type="domain" description="NF-kappa-B-activating protein C-terminal" evidence="3">
    <location>
        <begin position="126"/>
        <end position="222"/>
    </location>
</feature>
<sequence>MTTRSAGPSTSDPLLERARERHAIREAASYTIWPSSPTEPYVDERREHTHRHRSHRDRSHRSRTSDTDHSRHRHHHRSHRHRSHERTSSRSASPRHRSPPLPKKENVADEIIGPLPLSFTSVTEARSYGHHLLPGEGSAMANFVQEGKRIPRRGEIGLDASKIEEYERAGFVMSGSRHERMNAVRTRKESQVLSAEDRHSQLKQRAEDRARKEAEIIGQVCESIVLMVVS</sequence>
<comment type="similarity">
    <text evidence="1">Belongs to the NKAP family.</text>
</comment>
<dbReference type="GO" id="GO:0003682">
    <property type="term" value="F:chromatin binding"/>
    <property type="evidence" value="ECO:0007669"/>
    <property type="project" value="InterPro"/>
</dbReference>
<dbReference type="PANTHER" id="PTHR13087">
    <property type="entry name" value="NF-KAPPA B ACTIVATING PROTEIN"/>
    <property type="match status" value="1"/>
</dbReference>
<evidence type="ECO:0000313" key="4">
    <source>
        <dbReference type="EMBL" id="KOS16267.1"/>
    </source>
</evidence>
<dbReference type="OrthoDB" id="273141at2759"/>
<evidence type="ECO:0000256" key="1">
    <source>
        <dbReference type="ARBA" id="ARBA00009313"/>
    </source>
</evidence>
<feature type="region of interest" description="Disordered" evidence="2">
    <location>
        <begin position="1"/>
        <end position="109"/>
    </location>
</feature>
<accession>A0A0M8MT74</accession>
<feature type="region of interest" description="Disordered" evidence="2">
    <location>
        <begin position="177"/>
        <end position="209"/>
    </location>
</feature>